<feature type="domain" description="DNA2/NAM7 helicase helicase" evidence="3">
    <location>
        <begin position="226"/>
        <end position="508"/>
    </location>
</feature>
<dbReference type="Pfam" id="PF13086">
    <property type="entry name" value="AAA_11"/>
    <property type="match status" value="1"/>
</dbReference>
<accession>A0A9P8V9B7</accession>
<evidence type="ECO:0000313" key="6">
    <source>
        <dbReference type="Proteomes" id="UP000770015"/>
    </source>
</evidence>
<dbReference type="CDD" id="cd18808">
    <property type="entry name" value="SF1_C_Upf1"/>
    <property type="match status" value="1"/>
</dbReference>
<reference evidence="5" key="1">
    <citation type="journal article" date="2021" name="Nat. Commun.">
        <title>Genetic determinants of endophytism in the Arabidopsis root mycobiome.</title>
        <authorList>
            <person name="Mesny F."/>
            <person name="Miyauchi S."/>
            <person name="Thiergart T."/>
            <person name="Pickel B."/>
            <person name="Atanasova L."/>
            <person name="Karlsson M."/>
            <person name="Huettel B."/>
            <person name="Barry K.W."/>
            <person name="Haridas S."/>
            <person name="Chen C."/>
            <person name="Bauer D."/>
            <person name="Andreopoulos W."/>
            <person name="Pangilinan J."/>
            <person name="LaButti K."/>
            <person name="Riley R."/>
            <person name="Lipzen A."/>
            <person name="Clum A."/>
            <person name="Drula E."/>
            <person name="Henrissat B."/>
            <person name="Kohler A."/>
            <person name="Grigoriev I.V."/>
            <person name="Martin F.M."/>
            <person name="Hacquard S."/>
        </authorList>
    </citation>
    <scope>NUCLEOTIDE SEQUENCE</scope>
    <source>
        <strain evidence="5">MPI-SDFR-AT-0117</strain>
    </source>
</reference>
<protein>
    <submittedName>
        <fullName evidence="5">P-loop containing nucleoside triphosphate hydrolase protein</fullName>
    </submittedName>
</protein>
<feature type="region of interest" description="Disordered" evidence="2">
    <location>
        <begin position="330"/>
        <end position="358"/>
    </location>
</feature>
<evidence type="ECO:0000259" key="3">
    <source>
        <dbReference type="Pfam" id="PF13086"/>
    </source>
</evidence>
<dbReference type="PANTHER" id="PTHR10887">
    <property type="entry name" value="DNA2/NAM7 HELICASE FAMILY"/>
    <property type="match status" value="1"/>
</dbReference>
<proteinExistence type="predicted"/>
<evidence type="ECO:0000256" key="1">
    <source>
        <dbReference type="ARBA" id="ARBA00022806"/>
    </source>
</evidence>
<dbReference type="InterPro" id="IPR027417">
    <property type="entry name" value="P-loop_NTPase"/>
</dbReference>
<keyword evidence="6" id="KW-1185">Reference proteome</keyword>
<name>A0A9P8V9B7_9PEZI</name>
<dbReference type="InterPro" id="IPR045055">
    <property type="entry name" value="DNA2/NAM7-like"/>
</dbReference>
<dbReference type="Pfam" id="PF13087">
    <property type="entry name" value="AAA_12"/>
    <property type="match status" value="1"/>
</dbReference>
<keyword evidence="5" id="KW-0378">Hydrolase</keyword>
<comment type="caution">
    <text evidence="5">The sequence shown here is derived from an EMBL/GenBank/DDBJ whole genome shotgun (WGS) entry which is preliminary data.</text>
</comment>
<gene>
    <name evidence="5" type="ORF">F5X68DRAFT_262782</name>
</gene>
<dbReference type="Proteomes" id="UP000770015">
    <property type="component" value="Unassembled WGS sequence"/>
</dbReference>
<dbReference type="OrthoDB" id="6513042at2759"/>
<evidence type="ECO:0000256" key="2">
    <source>
        <dbReference type="SAM" id="MobiDB-lite"/>
    </source>
</evidence>
<evidence type="ECO:0000313" key="5">
    <source>
        <dbReference type="EMBL" id="KAH6684892.1"/>
    </source>
</evidence>
<dbReference type="AlphaFoldDB" id="A0A9P8V9B7"/>
<dbReference type="EMBL" id="JAGSXJ010000016">
    <property type="protein sequence ID" value="KAH6684892.1"/>
    <property type="molecule type" value="Genomic_DNA"/>
</dbReference>
<keyword evidence="1" id="KW-0347">Helicase</keyword>
<dbReference type="InterPro" id="IPR047187">
    <property type="entry name" value="SF1_C_Upf1"/>
</dbReference>
<feature type="domain" description="DNA2/NAM7 helicase-like C-terminal" evidence="4">
    <location>
        <begin position="525"/>
        <end position="725"/>
    </location>
</feature>
<dbReference type="InterPro" id="IPR041677">
    <property type="entry name" value="DNA2/NAM7_AAA_11"/>
</dbReference>
<keyword evidence="1" id="KW-0067">ATP-binding</keyword>
<dbReference type="SUPFAM" id="SSF52540">
    <property type="entry name" value="P-loop containing nucleoside triphosphate hydrolases"/>
    <property type="match status" value="1"/>
</dbReference>
<dbReference type="GO" id="GO:0016787">
    <property type="term" value="F:hydrolase activity"/>
    <property type="evidence" value="ECO:0007669"/>
    <property type="project" value="UniProtKB-KW"/>
</dbReference>
<dbReference type="Gene3D" id="3.40.50.300">
    <property type="entry name" value="P-loop containing nucleotide triphosphate hydrolases"/>
    <property type="match status" value="2"/>
</dbReference>
<organism evidence="5 6">
    <name type="scientific">Plectosphaerella plurivora</name>
    <dbReference type="NCBI Taxonomy" id="936078"/>
    <lineage>
        <taxon>Eukaryota</taxon>
        <taxon>Fungi</taxon>
        <taxon>Dikarya</taxon>
        <taxon>Ascomycota</taxon>
        <taxon>Pezizomycotina</taxon>
        <taxon>Sordariomycetes</taxon>
        <taxon>Hypocreomycetidae</taxon>
        <taxon>Glomerellales</taxon>
        <taxon>Plectosphaerellaceae</taxon>
        <taxon>Plectosphaerella</taxon>
    </lineage>
</organism>
<sequence length="764" mass="85891">MEQVTAQAKTFGEAAKHLRAVQLETPESFSDETDGARYTFAVEFKERLELALIVGERYRIRLILAGDNNNDDVIESTWATAFRTKHCGLSSSTGTSKFLEFTIPKGGPDWEAQSWQEFIDEPISIDAFLSGHPMHSQSKFFTVDLAFSPSLVTYEAELATLKKAAQIWASDHPAKAVLDTLVLLKKPTQIVDLGTSLYNHLPLTQDWNGLYAANPPTKAEMVLRSYNTDQRQALKLMRKLPNGLAFVPGCPGSGKTHWALSNVALAQSGTNKAQTLYLLDINHTVDDAADRMVRIYKGWGIKRRVIRMFTWSKVTKETKKFAQEALPEVLPGGTEAAVDETKSGTASSDDDDLPDADKDEEITDFRKTFAHEAVVRKVLGRVRNEEKAPTLDEAVWEYYQEHADNLADITTQLAGFLEPDKDGNKKEELDHSIVAPLWRLYRRVLREADFIATTPFAAQTYLQFLKPDLIVFDEAGHAREVSTLMSVVYFQPKAWIFVGDYRQIRPYVAHQDKEDDSHPLLFCMSAMERLALNGLAHRGLLQNHRAFANLERLPSNLFYGRQMMPDPSKTLPVPVQRLQRFLDRKRGKPSFVPRLVVDIVDGKHELKGKSSWNPFNVQWVGNCIAGLLQQNLPERIDKTGQGPITGQGTILVVSPYKAAVDAYESMIEARFPGRGNTITARTLNTAQGLEADVVIVDLVRGTKFVEDPRRLCVALTRARQAEIIMMSQRTMNRHPLLRDMWAMSREVGQTLSIRSPTGFMDAAR</sequence>
<evidence type="ECO:0000259" key="4">
    <source>
        <dbReference type="Pfam" id="PF13087"/>
    </source>
</evidence>
<dbReference type="InterPro" id="IPR041679">
    <property type="entry name" value="DNA2/NAM7-like_C"/>
</dbReference>
<dbReference type="PANTHER" id="PTHR10887:SF495">
    <property type="entry name" value="HELICASE SENATAXIN ISOFORM X1-RELATED"/>
    <property type="match status" value="1"/>
</dbReference>
<dbReference type="GO" id="GO:0004386">
    <property type="term" value="F:helicase activity"/>
    <property type="evidence" value="ECO:0007669"/>
    <property type="project" value="InterPro"/>
</dbReference>
<keyword evidence="1" id="KW-0547">Nucleotide-binding</keyword>
<feature type="compositionally biased region" description="Acidic residues" evidence="2">
    <location>
        <begin position="348"/>
        <end position="358"/>
    </location>
</feature>